<evidence type="ECO:0000256" key="8">
    <source>
        <dbReference type="ARBA" id="ARBA00022475"/>
    </source>
</evidence>
<keyword evidence="21" id="KW-1185">Reference proteome</keyword>
<evidence type="ECO:0000256" key="19">
    <source>
        <dbReference type="SAM" id="Phobius"/>
    </source>
</evidence>
<keyword evidence="15 19" id="KW-0472">Membrane</keyword>
<dbReference type="PROSITE" id="PS01315">
    <property type="entry name" value="CDS"/>
    <property type="match status" value="1"/>
</dbReference>
<evidence type="ECO:0000256" key="10">
    <source>
        <dbReference type="ARBA" id="ARBA00022679"/>
    </source>
</evidence>
<reference evidence="20" key="1">
    <citation type="submission" date="2021-11" db="EMBL/GenBank/DDBJ databases">
        <title>The first genome sequence of unculturable Mycoplasma faucium obtained by de novo assembly of metagenomic reads.</title>
        <authorList>
            <person name="Sabat A.J."/>
            <person name="Bathoorn E."/>
            <person name="Akkerboom V."/>
            <person name="Friedrich A.W."/>
        </authorList>
    </citation>
    <scope>NUCLEOTIDE SEQUENCE [LARGE SCALE GENOMIC DNA]</scope>
    <source>
        <strain evidence="20">UMCG-MFM1</strain>
    </source>
</reference>
<feature type="transmembrane region" description="Helical" evidence="19">
    <location>
        <begin position="203"/>
        <end position="222"/>
    </location>
</feature>
<evidence type="ECO:0000256" key="14">
    <source>
        <dbReference type="ARBA" id="ARBA00023098"/>
    </source>
</evidence>
<evidence type="ECO:0000313" key="20">
    <source>
        <dbReference type="EMBL" id="WYM97354.1"/>
    </source>
</evidence>
<evidence type="ECO:0000256" key="2">
    <source>
        <dbReference type="ARBA" id="ARBA00004651"/>
    </source>
</evidence>
<feature type="transmembrane region" description="Helical" evidence="19">
    <location>
        <begin position="133"/>
        <end position="152"/>
    </location>
</feature>
<dbReference type="Proteomes" id="UP001622612">
    <property type="component" value="Chromosome"/>
</dbReference>
<feature type="transmembrane region" description="Helical" evidence="19">
    <location>
        <begin position="234"/>
        <end position="255"/>
    </location>
</feature>
<evidence type="ECO:0000256" key="11">
    <source>
        <dbReference type="ARBA" id="ARBA00022692"/>
    </source>
</evidence>
<keyword evidence="16" id="KW-0594">Phospholipid biosynthesis</keyword>
<feature type="transmembrane region" description="Helical" evidence="19">
    <location>
        <begin position="158"/>
        <end position="182"/>
    </location>
</feature>
<comment type="subcellular location">
    <subcellularLocation>
        <location evidence="2">Cell membrane</location>
        <topology evidence="2">Multi-pass membrane protein</topology>
    </subcellularLocation>
</comment>
<keyword evidence="13 19" id="KW-1133">Transmembrane helix</keyword>
<evidence type="ECO:0000256" key="5">
    <source>
        <dbReference type="ARBA" id="ARBA00010185"/>
    </source>
</evidence>
<feature type="transmembrane region" description="Helical" evidence="19">
    <location>
        <begin position="61"/>
        <end position="78"/>
    </location>
</feature>
<keyword evidence="12 18" id="KW-0548">Nucleotidyltransferase</keyword>
<keyword evidence="14" id="KW-0443">Lipid metabolism</keyword>
<evidence type="ECO:0000256" key="15">
    <source>
        <dbReference type="ARBA" id="ARBA00023136"/>
    </source>
</evidence>
<evidence type="ECO:0000256" key="12">
    <source>
        <dbReference type="ARBA" id="ARBA00022695"/>
    </source>
</evidence>
<keyword evidence="9" id="KW-0444">Lipid biosynthesis</keyword>
<dbReference type="PANTHER" id="PTHR46382">
    <property type="entry name" value="PHOSPHATIDATE CYTIDYLYLTRANSFERASE"/>
    <property type="match status" value="1"/>
</dbReference>
<sequence>MKKNILKRTTSALILLAIIVPFFLTTNLLKNDYGKAIGIIFYIIFSLVATMEIIAWNGLNLIFNIILCLLSTTIWFIPNSIFKNQTYSFELQKIINLFIWQNFSNSIIISLIIIAPTAIFFFLISKRKSFTKFFITFFALIYIPLFLKFLYLYNRINIYLFACIFLIPIIVDTSAYFGGMLLGHKIIKKPFSPHISPKKTWEGAIISYLLGTLCVYLLMYLPKNNVNYVVFTKVTQVVIGMIFLPFLSIIGDLLFSYIKRKIKIKDYSNLIPGHGGLMDRFDSTSLVTIGTTLILLI</sequence>
<keyword evidence="17" id="KW-1208">Phospholipid metabolism</keyword>
<evidence type="ECO:0000256" key="18">
    <source>
        <dbReference type="RuleBase" id="RU003938"/>
    </source>
</evidence>
<evidence type="ECO:0000256" key="9">
    <source>
        <dbReference type="ARBA" id="ARBA00022516"/>
    </source>
</evidence>
<keyword evidence="10 18" id="KW-0808">Transferase</keyword>
<feature type="transmembrane region" description="Helical" evidence="19">
    <location>
        <begin position="36"/>
        <end position="54"/>
    </location>
</feature>
<protein>
    <recommendedName>
        <fullName evidence="7 18">Phosphatidate cytidylyltransferase</fullName>
        <ecNumber evidence="6 18">2.7.7.41</ecNumber>
    </recommendedName>
</protein>
<dbReference type="Pfam" id="PF01148">
    <property type="entry name" value="CTP_transf_1"/>
    <property type="match status" value="1"/>
</dbReference>
<proteinExistence type="inferred from homology"/>
<evidence type="ECO:0000256" key="3">
    <source>
        <dbReference type="ARBA" id="ARBA00005119"/>
    </source>
</evidence>
<evidence type="ECO:0000256" key="7">
    <source>
        <dbReference type="ARBA" id="ARBA00019373"/>
    </source>
</evidence>
<feature type="transmembrane region" description="Helical" evidence="19">
    <location>
        <begin position="98"/>
        <end position="124"/>
    </location>
</feature>
<name>A0ABZ2TLW0_9BACT</name>
<evidence type="ECO:0000256" key="6">
    <source>
        <dbReference type="ARBA" id="ARBA00012487"/>
    </source>
</evidence>
<dbReference type="GO" id="GO:0016779">
    <property type="term" value="F:nucleotidyltransferase activity"/>
    <property type="evidence" value="ECO:0007669"/>
    <property type="project" value="UniProtKB-KW"/>
</dbReference>
<dbReference type="EMBL" id="CP088155">
    <property type="protein sequence ID" value="WYM97354.1"/>
    <property type="molecule type" value="Genomic_DNA"/>
</dbReference>
<accession>A0ABZ2TLW0</accession>
<organism evidence="20 21">
    <name type="scientific">Metamycoplasma faucium</name>
    <dbReference type="NCBI Taxonomy" id="56142"/>
    <lineage>
        <taxon>Bacteria</taxon>
        <taxon>Bacillati</taxon>
        <taxon>Mycoplasmatota</taxon>
        <taxon>Mycoplasmoidales</taxon>
        <taxon>Metamycoplasmataceae</taxon>
        <taxon>Metamycoplasma</taxon>
    </lineage>
</organism>
<dbReference type="InterPro" id="IPR000374">
    <property type="entry name" value="PC_trans"/>
</dbReference>
<keyword evidence="8" id="KW-1003">Cell membrane</keyword>
<feature type="transmembrane region" description="Helical" evidence="19">
    <location>
        <begin position="12"/>
        <end position="30"/>
    </location>
</feature>
<comment type="pathway">
    <text evidence="4">Lipid metabolism.</text>
</comment>
<evidence type="ECO:0000313" key="21">
    <source>
        <dbReference type="Proteomes" id="UP001622612"/>
    </source>
</evidence>
<dbReference type="EC" id="2.7.7.41" evidence="6 18"/>
<evidence type="ECO:0000256" key="13">
    <source>
        <dbReference type="ARBA" id="ARBA00022989"/>
    </source>
</evidence>
<evidence type="ECO:0000256" key="16">
    <source>
        <dbReference type="ARBA" id="ARBA00023209"/>
    </source>
</evidence>
<evidence type="ECO:0000256" key="4">
    <source>
        <dbReference type="ARBA" id="ARBA00005189"/>
    </source>
</evidence>
<keyword evidence="11 18" id="KW-0812">Transmembrane</keyword>
<gene>
    <name evidence="20" type="ORF">LQ356_00450</name>
</gene>
<dbReference type="RefSeq" id="WP_405311764.1">
    <property type="nucleotide sequence ID" value="NZ_CP088155.1"/>
</dbReference>
<dbReference type="PANTHER" id="PTHR46382:SF1">
    <property type="entry name" value="PHOSPHATIDATE CYTIDYLYLTRANSFERASE"/>
    <property type="match status" value="1"/>
</dbReference>
<evidence type="ECO:0000256" key="1">
    <source>
        <dbReference type="ARBA" id="ARBA00001698"/>
    </source>
</evidence>
<comment type="pathway">
    <text evidence="3 18">Phospholipid metabolism; CDP-diacylglycerol biosynthesis; CDP-diacylglycerol from sn-glycerol 3-phosphate: step 3/3.</text>
</comment>
<comment type="catalytic activity">
    <reaction evidence="1 18">
        <text>a 1,2-diacyl-sn-glycero-3-phosphate + CTP + H(+) = a CDP-1,2-diacyl-sn-glycerol + diphosphate</text>
        <dbReference type="Rhea" id="RHEA:16229"/>
        <dbReference type="ChEBI" id="CHEBI:15378"/>
        <dbReference type="ChEBI" id="CHEBI:33019"/>
        <dbReference type="ChEBI" id="CHEBI:37563"/>
        <dbReference type="ChEBI" id="CHEBI:58332"/>
        <dbReference type="ChEBI" id="CHEBI:58608"/>
        <dbReference type="EC" id="2.7.7.41"/>
    </reaction>
</comment>
<comment type="similarity">
    <text evidence="5 18">Belongs to the CDS family.</text>
</comment>
<evidence type="ECO:0000256" key="17">
    <source>
        <dbReference type="ARBA" id="ARBA00023264"/>
    </source>
</evidence>